<dbReference type="InterPro" id="IPR037123">
    <property type="entry name" value="PRibGlycinamide_synth_C_sf"/>
</dbReference>
<dbReference type="InterPro" id="IPR016185">
    <property type="entry name" value="PreATP-grasp_dom_sf"/>
</dbReference>
<evidence type="ECO:0000256" key="10">
    <source>
        <dbReference type="ARBA" id="ARBA00022840"/>
    </source>
</evidence>
<keyword evidence="21" id="KW-1185">Reference proteome</keyword>
<dbReference type="GO" id="GO:0004637">
    <property type="term" value="F:phosphoribosylamine-glycine ligase activity"/>
    <property type="evidence" value="ECO:0007669"/>
    <property type="project" value="UniProtKB-UniRule"/>
</dbReference>
<evidence type="ECO:0000256" key="11">
    <source>
        <dbReference type="ARBA" id="ARBA00022842"/>
    </source>
</evidence>
<keyword evidence="10 18" id="KW-0067">ATP-binding</keyword>
<comment type="cofactor">
    <cofactor evidence="1">
        <name>Mn(2+)</name>
        <dbReference type="ChEBI" id="CHEBI:29035"/>
    </cofactor>
</comment>
<dbReference type="InterPro" id="IPR020560">
    <property type="entry name" value="PRibGlycinamide_synth_C-dom"/>
</dbReference>
<dbReference type="FunFam" id="3.90.600.10:FF:000001">
    <property type="entry name" value="Trifunctional purine biosynthetic protein adenosine-3"/>
    <property type="match status" value="1"/>
</dbReference>
<dbReference type="PANTHER" id="PTHR43472">
    <property type="entry name" value="PHOSPHORIBOSYLAMINE--GLYCINE LIGASE"/>
    <property type="match status" value="1"/>
</dbReference>
<evidence type="ECO:0000256" key="14">
    <source>
        <dbReference type="ARBA" id="ARBA00042242"/>
    </source>
</evidence>
<dbReference type="GO" id="GO:0006189">
    <property type="term" value="P:'de novo' IMP biosynthetic process"/>
    <property type="evidence" value="ECO:0007669"/>
    <property type="project" value="UniProtKB-UniRule"/>
</dbReference>
<keyword evidence="6 17" id="KW-0436">Ligase</keyword>
<dbReference type="GO" id="GO:0046872">
    <property type="term" value="F:metal ion binding"/>
    <property type="evidence" value="ECO:0007669"/>
    <property type="project" value="UniProtKB-KW"/>
</dbReference>
<evidence type="ECO:0000256" key="3">
    <source>
        <dbReference type="ARBA" id="ARBA00005174"/>
    </source>
</evidence>
<evidence type="ECO:0000256" key="13">
    <source>
        <dbReference type="ARBA" id="ARBA00038345"/>
    </source>
</evidence>
<keyword evidence="7" id="KW-0479">Metal-binding</keyword>
<comment type="caution">
    <text evidence="20">The sequence shown here is derived from an EMBL/GenBank/DDBJ whole genome shotgun (WGS) entry which is preliminary data.</text>
</comment>
<dbReference type="RefSeq" id="WP_053937563.1">
    <property type="nucleotide sequence ID" value="NZ_LAQT01000007.1"/>
</dbReference>
<dbReference type="EMBL" id="LAQT01000007">
    <property type="protein sequence ID" value="KPC53323.1"/>
    <property type="molecule type" value="Genomic_DNA"/>
</dbReference>
<keyword evidence="11" id="KW-0460">Magnesium</keyword>
<protein>
    <recommendedName>
        <fullName evidence="5 17">Phosphoribosylamine--glycine ligase</fullName>
        <ecNumber evidence="4 17">6.3.4.13</ecNumber>
    </recommendedName>
    <alternativeName>
        <fullName evidence="16 17">GARS</fullName>
    </alternativeName>
    <alternativeName>
        <fullName evidence="14 17">Glycinamide ribonucleotide synthetase</fullName>
    </alternativeName>
    <alternativeName>
        <fullName evidence="15 17">Phosphoribosylglycinamide synthetase</fullName>
    </alternativeName>
</protein>
<dbReference type="FunFam" id="3.40.50.20:FF:000006">
    <property type="entry name" value="Phosphoribosylamine--glycine ligase, chloroplastic"/>
    <property type="match status" value="1"/>
</dbReference>
<dbReference type="PATRIC" id="fig|857265.3.peg.1965"/>
<evidence type="ECO:0000259" key="19">
    <source>
        <dbReference type="PROSITE" id="PS50975"/>
    </source>
</evidence>
<dbReference type="SUPFAM" id="SSF56059">
    <property type="entry name" value="Glutathione synthetase ATP-binding domain-like"/>
    <property type="match status" value="1"/>
</dbReference>
<evidence type="ECO:0000256" key="9">
    <source>
        <dbReference type="ARBA" id="ARBA00022755"/>
    </source>
</evidence>
<dbReference type="UniPathway" id="UPA00074">
    <property type="reaction ID" value="UER00125"/>
</dbReference>
<dbReference type="EC" id="6.3.4.13" evidence="4 17"/>
<dbReference type="Pfam" id="PF02844">
    <property type="entry name" value="GARS_N"/>
    <property type="match status" value="1"/>
</dbReference>
<dbReference type="Gene3D" id="3.40.50.20">
    <property type="match status" value="1"/>
</dbReference>
<evidence type="ECO:0000256" key="18">
    <source>
        <dbReference type="PROSITE-ProRule" id="PRU00409"/>
    </source>
</evidence>
<evidence type="ECO:0000256" key="17">
    <source>
        <dbReference type="HAMAP-Rule" id="MF_00138"/>
    </source>
</evidence>
<comment type="catalytic activity">
    <reaction evidence="17">
        <text>5-phospho-beta-D-ribosylamine + glycine + ATP = N(1)-(5-phospho-beta-D-ribosyl)glycinamide + ADP + phosphate + H(+)</text>
        <dbReference type="Rhea" id="RHEA:17453"/>
        <dbReference type="ChEBI" id="CHEBI:15378"/>
        <dbReference type="ChEBI" id="CHEBI:30616"/>
        <dbReference type="ChEBI" id="CHEBI:43474"/>
        <dbReference type="ChEBI" id="CHEBI:57305"/>
        <dbReference type="ChEBI" id="CHEBI:58681"/>
        <dbReference type="ChEBI" id="CHEBI:143788"/>
        <dbReference type="ChEBI" id="CHEBI:456216"/>
        <dbReference type="EC" id="6.3.4.13"/>
    </reaction>
</comment>
<evidence type="ECO:0000256" key="16">
    <source>
        <dbReference type="ARBA" id="ARBA00079592"/>
    </source>
</evidence>
<dbReference type="SMART" id="SM01210">
    <property type="entry name" value="GARS_C"/>
    <property type="match status" value="1"/>
</dbReference>
<keyword evidence="12" id="KW-0464">Manganese</keyword>
<dbReference type="AlphaFoldDB" id="A0A0N0GP11"/>
<dbReference type="InterPro" id="IPR013815">
    <property type="entry name" value="ATP_grasp_subdomain_1"/>
</dbReference>
<dbReference type="NCBIfam" id="TIGR00877">
    <property type="entry name" value="purD"/>
    <property type="match status" value="1"/>
</dbReference>
<dbReference type="Proteomes" id="UP000037939">
    <property type="component" value="Unassembled WGS sequence"/>
</dbReference>
<evidence type="ECO:0000256" key="8">
    <source>
        <dbReference type="ARBA" id="ARBA00022741"/>
    </source>
</evidence>
<dbReference type="InterPro" id="IPR000115">
    <property type="entry name" value="PRibGlycinamide_synth"/>
</dbReference>
<feature type="domain" description="ATP-grasp" evidence="19">
    <location>
        <begin position="107"/>
        <end position="314"/>
    </location>
</feature>
<dbReference type="InterPro" id="IPR020562">
    <property type="entry name" value="PRibGlycinamide_synth_N"/>
</dbReference>
<comment type="similarity">
    <text evidence="13 17">Belongs to the GARS family.</text>
</comment>
<dbReference type="STRING" id="857265.WG78_09545"/>
<evidence type="ECO:0000256" key="6">
    <source>
        <dbReference type="ARBA" id="ARBA00022598"/>
    </source>
</evidence>
<dbReference type="Gene3D" id="3.30.470.20">
    <property type="entry name" value="ATP-grasp fold, B domain"/>
    <property type="match status" value="1"/>
</dbReference>
<dbReference type="PANTHER" id="PTHR43472:SF1">
    <property type="entry name" value="PHOSPHORIBOSYLAMINE--GLYCINE LIGASE, CHLOROPLASTIC"/>
    <property type="match status" value="1"/>
</dbReference>
<dbReference type="OrthoDB" id="9807240at2"/>
<dbReference type="SUPFAM" id="SSF52440">
    <property type="entry name" value="PreATP-grasp domain"/>
    <property type="match status" value="1"/>
</dbReference>
<keyword evidence="8 18" id="KW-0547">Nucleotide-binding</keyword>
<organism evidence="20 21">
    <name type="scientific">Amantichitinum ursilacus</name>
    <dbReference type="NCBI Taxonomy" id="857265"/>
    <lineage>
        <taxon>Bacteria</taxon>
        <taxon>Pseudomonadati</taxon>
        <taxon>Pseudomonadota</taxon>
        <taxon>Betaproteobacteria</taxon>
        <taxon>Neisseriales</taxon>
        <taxon>Chitinibacteraceae</taxon>
        <taxon>Amantichitinum</taxon>
    </lineage>
</organism>
<evidence type="ECO:0000313" key="21">
    <source>
        <dbReference type="Proteomes" id="UP000037939"/>
    </source>
</evidence>
<evidence type="ECO:0000256" key="5">
    <source>
        <dbReference type="ARBA" id="ARBA00020605"/>
    </source>
</evidence>
<dbReference type="HAMAP" id="MF_00138">
    <property type="entry name" value="GARS"/>
    <property type="match status" value="1"/>
</dbReference>
<evidence type="ECO:0000256" key="7">
    <source>
        <dbReference type="ARBA" id="ARBA00022723"/>
    </source>
</evidence>
<dbReference type="PROSITE" id="PS50975">
    <property type="entry name" value="ATP_GRASP"/>
    <property type="match status" value="1"/>
</dbReference>
<comment type="cofactor">
    <cofactor evidence="2">
        <name>Mg(2+)</name>
        <dbReference type="ChEBI" id="CHEBI:18420"/>
    </cofactor>
</comment>
<dbReference type="GO" id="GO:0005524">
    <property type="term" value="F:ATP binding"/>
    <property type="evidence" value="ECO:0007669"/>
    <property type="project" value="UniProtKB-UniRule"/>
</dbReference>
<evidence type="ECO:0000256" key="2">
    <source>
        <dbReference type="ARBA" id="ARBA00001946"/>
    </source>
</evidence>
<evidence type="ECO:0000256" key="12">
    <source>
        <dbReference type="ARBA" id="ARBA00023211"/>
    </source>
</evidence>
<dbReference type="Gene3D" id="3.30.1490.20">
    <property type="entry name" value="ATP-grasp fold, A domain"/>
    <property type="match status" value="1"/>
</dbReference>
<evidence type="ECO:0000256" key="1">
    <source>
        <dbReference type="ARBA" id="ARBA00001936"/>
    </source>
</evidence>
<sequence length="429" mass="45395">MNVLVIGNGGREHALAWKLSQSSRVTKVFVAPGNAGTALEPNLTNVEITDIAELVAFAQKEHVQLTVVGPEAPLSQGVVDAFRLAGLKIFGPAKAAAQLESSKDFAKAFMKRHHIPTADYETFSDAAQAHAYVDAKGAPIVIKADGLAAGKGVVVAMSLQEAHDAIDAMLSDNKLGDAGARVVIEEFLTGEEASFIVMVDGKNVLPLASSQDHKRLLDADEGPNTGGMGAYSPAPVVTPEIHAKAMREIILPTVQGMARDGIVYTGFLYAGLMIGPDGSVKTLEFNCRMGDPETQPIMLRLKSDLVPLVEHAVNGTLDKAEVEWDRRVALGVVMAAANYPDTPRKGDVIRNLPAAADDGHVFHAGTSLNADGAPQTSGGRVLCVTAFGENFAAAQKRAYELLAGIEFDGAQFRRDIGWRAIGRAPKAQS</sequence>
<dbReference type="SUPFAM" id="SSF51246">
    <property type="entry name" value="Rudiment single hybrid motif"/>
    <property type="match status" value="1"/>
</dbReference>
<dbReference type="Pfam" id="PF02843">
    <property type="entry name" value="GARS_C"/>
    <property type="match status" value="1"/>
</dbReference>
<dbReference type="FunFam" id="3.30.1490.20:FF:000006">
    <property type="entry name" value="phosphoribosylamine--glycine ligase, chloroplastic-like"/>
    <property type="match status" value="1"/>
</dbReference>
<dbReference type="FunFam" id="3.30.470.20:FF:000031">
    <property type="entry name" value="Phosphoribosylamine--glycine ligase"/>
    <property type="match status" value="1"/>
</dbReference>
<evidence type="ECO:0000313" key="20">
    <source>
        <dbReference type="EMBL" id="KPC53323.1"/>
    </source>
</evidence>
<dbReference type="Gene3D" id="3.90.600.10">
    <property type="entry name" value="Phosphoribosylglycinamide synthetase, C-terminal domain"/>
    <property type="match status" value="1"/>
</dbReference>
<keyword evidence="9 17" id="KW-0658">Purine biosynthesis</keyword>
<name>A0A0N0GP11_9NEIS</name>
<accession>A0A0N0GP11</accession>
<dbReference type="InterPro" id="IPR011054">
    <property type="entry name" value="Rudment_hybrid_motif"/>
</dbReference>
<dbReference type="GO" id="GO:0009113">
    <property type="term" value="P:purine nucleobase biosynthetic process"/>
    <property type="evidence" value="ECO:0007669"/>
    <property type="project" value="InterPro"/>
</dbReference>
<evidence type="ECO:0000256" key="15">
    <source>
        <dbReference type="ARBA" id="ARBA00042864"/>
    </source>
</evidence>
<dbReference type="SMART" id="SM01209">
    <property type="entry name" value="GARS_A"/>
    <property type="match status" value="1"/>
</dbReference>
<proteinExistence type="inferred from homology"/>
<dbReference type="InterPro" id="IPR020561">
    <property type="entry name" value="PRibGlycinamid_synth_ATP-grasp"/>
</dbReference>
<evidence type="ECO:0000256" key="4">
    <source>
        <dbReference type="ARBA" id="ARBA00013255"/>
    </source>
</evidence>
<comment type="pathway">
    <text evidence="3 17">Purine metabolism; IMP biosynthesis via de novo pathway; N(1)-(5-phospho-D-ribosyl)glycinamide from 5-phospho-alpha-D-ribose 1-diphosphate: step 2/2.</text>
</comment>
<reference evidence="20 21" key="1">
    <citation type="submission" date="2015-07" db="EMBL/GenBank/DDBJ databases">
        <title>Draft genome sequence of the Amantichitinum ursilacus IGB-41, a new chitin-degrading bacterium.</title>
        <authorList>
            <person name="Kirstahler P."/>
            <person name="Guenther M."/>
            <person name="Grumaz C."/>
            <person name="Rupp S."/>
            <person name="Zibek S."/>
            <person name="Sohn K."/>
        </authorList>
    </citation>
    <scope>NUCLEOTIDE SEQUENCE [LARGE SCALE GENOMIC DNA]</scope>
    <source>
        <strain evidence="20 21">IGB-41</strain>
    </source>
</reference>
<dbReference type="InterPro" id="IPR011761">
    <property type="entry name" value="ATP-grasp"/>
</dbReference>
<gene>
    <name evidence="17 20" type="primary">purD</name>
    <name evidence="20" type="ORF">WG78_09545</name>
</gene>
<dbReference type="Pfam" id="PF01071">
    <property type="entry name" value="GARS_A"/>
    <property type="match status" value="1"/>
</dbReference>